<dbReference type="SUPFAM" id="SSF50037">
    <property type="entry name" value="C-terminal domain of transcriptional repressors"/>
    <property type="match status" value="1"/>
</dbReference>
<evidence type="ECO:0000256" key="2">
    <source>
        <dbReference type="ARBA" id="ARBA00007871"/>
    </source>
</evidence>
<evidence type="ECO:0000256" key="11">
    <source>
        <dbReference type="ARBA" id="ARBA00023211"/>
    </source>
</evidence>
<keyword evidence="10" id="KW-0804">Transcription</keyword>
<dbReference type="InterPro" id="IPR050536">
    <property type="entry name" value="DtxR_MntR_Metal-Reg"/>
</dbReference>
<evidence type="ECO:0000256" key="1">
    <source>
        <dbReference type="ARBA" id="ARBA00004496"/>
    </source>
</evidence>
<dbReference type="GO" id="GO:0003677">
    <property type="term" value="F:DNA binding"/>
    <property type="evidence" value="ECO:0007669"/>
    <property type="project" value="UniProtKB-KW"/>
</dbReference>
<organism evidence="14 15">
    <name type="scientific">Candidatus Methanoperedens nitratireducens</name>
    <dbReference type="NCBI Taxonomy" id="1392998"/>
    <lineage>
        <taxon>Archaea</taxon>
        <taxon>Methanobacteriati</taxon>
        <taxon>Methanobacteriota</taxon>
        <taxon>Stenosarchaea group</taxon>
        <taxon>Methanomicrobia</taxon>
        <taxon>Methanosarcinales</taxon>
        <taxon>ANME-2 cluster</taxon>
        <taxon>Candidatus Methanoperedentaceae</taxon>
        <taxon>Candidatus Methanoperedens</taxon>
    </lineage>
</organism>
<dbReference type="EMBL" id="LKCM01000337">
    <property type="protein sequence ID" value="KPQ41556.1"/>
    <property type="molecule type" value="Genomic_DNA"/>
</dbReference>
<dbReference type="InterPro" id="IPR007167">
    <property type="entry name" value="Fe-transptr_FeoA-like"/>
</dbReference>
<evidence type="ECO:0000256" key="7">
    <source>
        <dbReference type="ARBA" id="ARBA00023015"/>
    </source>
</evidence>
<keyword evidence="11" id="KW-0464">Manganese</keyword>
<dbReference type="SUPFAM" id="SSF46785">
    <property type="entry name" value="Winged helix' DNA-binding domain"/>
    <property type="match status" value="1"/>
</dbReference>
<dbReference type="SUPFAM" id="SSF47979">
    <property type="entry name" value="Iron-dependent repressor protein, dimerization domain"/>
    <property type="match status" value="1"/>
</dbReference>
<evidence type="ECO:0000313" key="14">
    <source>
        <dbReference type="EMBL" id="KPQ41556.1"/>
    </source>
</evidence>
<dbReference type="GO" id="GO:0003700">
    <property type="term" value="F:DNA-binding transcription factor activity"/>
    <property type="evidence" value="ECO:0007669"/>
    <property type="project" value="InterPro"/>
</dbReference>
<dbReference type="GO" id="GO:0046914">
    <property type="term" value="F:transition metal ion binding"/>
    <property type="evidence" value="ECO:0007669"/>
    <property type="project" value="InterPro"/>
</dbReference>
<dbReference type="InterPro" id="IPR036390">
    <property type="entry name" value="WH_DNA-bd_sf"/>
</dbReference>
<dbReference type="AlphaFoldDB" id="A0A0P8A4X3"/>
<dbReference type="Pfam" id="PF04023">
    <property type="entry name" value="FeoA"/>
    <property type="match status" value="1"/>
</dbReference>
<comment type="similarity">
    <text evidence="2">Belongs to the DtxR/MntR family.</text>
</comment>
<dbReference type="SMART" id="SM00529">
    <property type="entry name" value="HTH_DTXR"/>
    <property type="match status" value="1"/>
</dbReference>
<evidence type="ECO:0000256" key="5">
    <source>
        <dbReference type="ARBA" id="ARBA00022491"/>
    </source>
</evidence>
<dbReference type="Pfam" id="PF02742">
    <property type="entry name" value="Fe_dep_repr_C"/>
    <property type="match status" value="1"/>
</dbReference>
<dbReference type="InterPro" id="IPR001367">
    <property type="entry name" value="Fe_dep_repressor"/>
</dbReference>
<dbReference type="Pfam" id="PF01325">
    <property type="entry name" value="Fe_dep_repress"/>
    <property type="match status" value="1"/>
</dbReference>
<evidence type="ECO:0000256" key="4">
    <source>
        <dbReference type="ARBA" id="ARBA00022490"/>
    </source>
</evidence>
<evidence type="ECO:0000313" key="15">
    <source>
        <dbReference type="Proteomes" id="UP000050360"/>
    </source>
</evidence>
<reference evidence="14 15" key="1">
    <citation type="submission" date="2015-09" db="EMBL/GenBank/DDBJ databases">
        <title>A metagenomics-based metabolic model of nitrate-dependent anaerobic oxidation of methane by Methanoperedens-like archaea.</title>
        <authorList>
            <person name="Arshad A."/>
            <person name="Speth D.R."/>
            <person name="De Graaf R.M."/>
            <person name="Op Den Camp H.J."/>
            <person name="Jetten M.S."/>
            <person name="Welte C.U."/>
        </authorList>
    </citation>
    <scope>NUCLEOTIDE SEQUENCE [LARGE SCALE GENOMIC DNA]</scope>
</reference>
<dbReference type="Proteomes" id="UP000050360">
    <property type="component" value="Unassembled WGS sequence"/>
</dbReference>
<evidence type="ECO:0000256" key="12">
    <source>
        <dbReference type="ARBA" id="ARBA00032593"/>
    </source>
</evidence>
<dbReference type="InterPro" id="IPR036421">
    <property type="entry name" value="Fe_dep_repressor_sf"/>
</dbReference>
<comment type="subunit">
    <text evidence="3">Homodimer.</text>
</comment>
<gene>
    <name evidence="14" type="ORF">MPEBLZ_03919</name>
</gene>
<keyword evidence="9" id="KW-0010">Activator</keyword>
<evidence type="ECO:0000256" key="10">
    <source>
        <dbReference type="ARBA" id="ARBA00023163"/>
    </source>
</evidence>
<evidence type="ECO:0000256" key="9">
    <source>
        <dbReference type="ARBA" id="ARBA00023159"/>
    </source>
</evidence>
<accession>A0A0P8A4X3</accession>
<dbReference type="GO" id="GO:0005737">
    <property type="term" value="C:cytoplasm"/>
    <property type="evidence" value="ECO:0007669"/>
    <property type="project" value="UniProtKB-SubCell"/>
</dbReference>
<dbReference type="GO" id="GO:0046983">
    <property type="term" value="F:protein dimerization activity"/>
    <property type="evidence" value="ECO:0007669"/>
    <property type="project" value="InterPro"/>
</dbReference>
<dbReference type="InterPro" id="IPR022687">
    <property type="entry name" value="HTH_DTXR"/>
</dbReference>
<keyword evidence="5" id="KW-0678">Repressor</keyword>
<dbReference type="InterPro" id="IPR036388">
    <property type="entry name" value="WH-like_DNA-bd_sf"/>
</dbReference>
<keyword evidence="8" id="KW-0238">DNA-binding</keyword>
<dbReference type="SMART" id="SM00899">
    <property type="entry name" value="FeoA"/>
    <property type="match status" value="1"/>
</dbReference>
<dbReference type="PROSITE" id="PS50944">
    <property type="entry name" value="HTH_DTXR"/>
    <property type="match status" value="1"/>
</dbReference>
<protein>
    <recommendedName>
        <fullName evidence="12">Manganese transport regulator</fullName>
    </recommendedName>
</protein>
<proteinExistence type="inferred from homology"/>
<evidence type="ECO:0000256" key="8">
    <source>
        <dbReference type="ARBA" id="ARBA00023125"/>
    </source>
</evidence>
<keyword evidence="6" id="KW-0408">Iron</keyword>
<dbReference type="InterPro" id="IPR038157">
    <property type="entry name" value="FeoA_core_dom"/>
</dbReference>
<evidence type="ECO:0000259" key="13">
    <source>
        <dbReference type="PROSITE" id="PS50944"/>
    </source>
</evidence>
<feature type="domain" description="HTH dtxR-type" evidence="13">
    <location>
        <begin position="1"/>
        <end position="64"/>
    </location>
</feature>
<dbReference type="InterPro" id="IPR022689">
    <property type="entry name" value="Iron_dep_repressor"/>
</dbReference>
<comment type="subcellular location">
    <subcellularLocation>
        <location evidence="1">Cytoplasm</location>
    </subcellularLocation>
</comment>
<keyword evidence="7" id="KW-0805">Transcription regulation</keyword>
<evidence type="ECO:0000256" key="6">
    <source>
        <dbReference type="ARBA" id="ARBA00023004"/>
    </source>
</evidence>
<dbReference type="Gene3D" id="2.30.30.90">
    <property type="match status" value="1"/>
</dbReference>
<dbReference type="InterPro" id="IPR008988">
    <property type="entry name" value="Transcriptional_repressor_C"/>
</dbReference>
<dbReference type="Gene3D" id="1.10.10.10">
    <property type="entry name" value="Winged helix-like DNA-binding domain superfamily/Winged helix DNA-binding domain"/>
    <property type="match status" value="1"/>
</dbReference>
<name>A0A0P8A4X3_9EURY</name>
<comment type="caution">
    <text evidence="14">The sequence shown here is derived from an EMBL/GenBank/DDBJ whole genome shotgun (WGS) entry which is preliminary data.</text>
</comment>
<keyword evidence="4" id="KW-0963">Cytoplasm</keyword>
<evidence type="ECO:0000256" key="3">
    <source>
        <dbReference type="ARBA" id="ARBA00011738"/>
    </source>
</evidence>
<dbReference type="PANTHER" id="PTHR33238:SF11">
    <property type="entry name" value="TRANSCRIPTIONAL REGULATOR MNTR"/>
    <property type="match status" value="1"/>
</dbReference>
<sequence>MTKESPRIEEYLEYIYKLQEMHESATTSKLAQRLELAPSSVSEMLKQLEQKGLVEYAEKGVVLTKEGELKARKVIRKHRLSERLLTDILGFKWDKVHEEACRLEHDISSEMEDKIEEKLGNPRTCPHGYPIPDKEGLIVQDNTVKLSELKANEKGVIISVFEENSEMLQYLGSLGLYPEIEVKVKSVAPFGGPILIRVPGSEISVGKELAEKIMVQRK</sequence>
<dbReference type="PANTHER" id="PTHR33238">
    <property type="entry name" value="IRON (METAL) DEPENDENT REPRESSOR, DTXR FAMILY"/>
    <property type="match status" value="1"/>
</dbReference>